<dbReference type="InterPro" id="IPR029039">
    <property type="entry name" value="Flavoprotein-like_sf"/>
</dbReference>
<dbReference type="Proteomes" id="UP001500235">
    <property type="component" value="Unassembled WGS sequence"/>
</dbReference>
<dbReference type="PANTHER" id="PTHR30543:SF21">
    <property type="entry name" value="NAD(P)H-DEPENDENT FMN REDUCTASE LOT6"/>
    <property type="match status" value="1"/>
</dbReference>
<sequence length="189" mass="19806">MEPTSPRRIVAIGGTMRPGSSTERALAIAAAAAEAAGGHVTSFGGDYISHLPHYRGPQWSHDSGRELVEAVRAADGILLASPGYHGTVSGMVKNAIDYLEELAEDRRPYLDGRPVGLIVTAFGHQAANSGMTTLRTIAHALRGWPTPFGAAVKLHADSFDAEGSCLDQAVRGQLELVGRQVAQAAGRLG</sequence>
<dbReference type="EMBL" id="BAABBQ010000001">
    <property type="protein sequence ID" value="GAA4023328.1"/>
    <property type="molecule type" value="Genomic_DNA"/>
</dbReference>
<dbReference type="InterPro" id="IPR050712">
    <property type="entry name" value="NAD(P)H-dep_reductase"/>
</dbReference>
<comment type="caution">
    <text evidence="2">The sequence shown here is derived from an EMBL/GenBank/DDBJ whole genome shotgun (WGS) entry which is preliminary data.</text>
</comment>
<reference evidence="3" key="1">
    <citation type="journal article" date="2019" name="Int. J. Syst. Evol. Microbiol.">
        <title>The Global Catalogue of Microorganisms (GCM) 10K type strain sequencing project: providing services to taxonomists for standard genome sequencing and annotation.</title>
        <authorList>
            <consortium name="The Broad Institute Genomics Platform"/>
            <consortium name="The Broad Institute Genome Sequencing Center for Infectious Disease"/>
            <person name="Wu L."/>
            <person name="Ma J."/>
        </authorList>
    </citation>
    <scope>NUCLEOTIDE SEQUENCE [LARGE SCALE GENOMIC DNA]</scope>
    <source>
        <strain evidence="3">JCM 17563</strain>
    </source>
</reference>
<dbReference type="InterPro" id="IPR005025">
    <property type="entry name" value="FMN_Rdtase-like_dom"/>
</dbReference>
<protein>
    <submittedName>
        <fullName evidence="2">NAD(P)H-dependent oxidoreductase</fullName>
    </submittedName>
</protein>
<dbReference type="RefSeq" id="WP_425566791.1">
    <property type="nucleotide sequence ID" value="NZ_BAABBQ010000001.1"/>
</dbReference>
<keyword evidence="3" id="KW-1185">Reference proteome</keyword>
<proteinExistence type="predicted"/>
<dbReference type="Gene3D" id="3.40.50.360">
    <property type="match status" value="1"/>
</dbReference>
<accession>A0ABP7TC20</accession>
<name>A0ABP7TC20_9SPHN</name>
<dbReference type="Pfam" id="PF03358">
    <property type="entry name" value="FMN_red"/>
    <property type="match status" value="1"/>
</dbReference>
<organism evidence="2 3">
    <name type="scientific">Sphingomonas swuensis</name>
    <dbReference type="NCBI Taxonomy" id="977800"/>
    <lineage>
        <taxon>Bacteria</taxon>
        <taxon>Pseudomonadati</taxon>
        <taxon>Pseudomonadota</taxon>
        <taxon>Alphaproteobacteria</taxon>
        <taxon>Sphingomonadales</taxon>
        <taxon>Sphingomonadaceae</taxon>
        <taxon>Sphingomonas</taxon>
    </lineage>
</organism>
<dbReference type="SUPFAM" id="SSF52218">
    <property type="entry name" value="Flavoproteins"/>
    <property type="match status" value="1"/>
</dbReference>
<evidence type="ECO:0000313" key="2">
    <source>
        <dbReference type="EMBL" id="GAA4023328.1"/>
    </source>
</evidence>
<feature type="domain" description="NADPH-dependent FMN reductase-like" evidence="1">
    <location>
        <begin position="8"/>
        <end position="147"/>
    </location>
</feature>
<evidence type="ECO:0000259" key="1">
    <source>
        <dbReference type="Pfam" id="PF03358"/>
    </source>
</evidence>
<evidence type="ECO:0000313" key="3">
    <source>
        <dbReference type="Proteomes" id="UP001500235"/>
    </source>
</evidence>
<gene>
    <name evidence="2" type="ORF">GCM10022280_25060</name>
</gene>
<dbReference type="PANTHER" id="PTHR30543">
    <property type="entry name" value="CHROMATE REDUCTASE"/>
    <property type="match status" value="1"/>
</dbReference>